<evidence type="ECO:0000313" key="1">
    <source>
        <dbReference type="EMBL" id="RZH26524.1"/>
    </source>
</evidence>
<sequence>MIDLANNAWNKESLYAKAQLYVEQMENSEPSDWKFGLWSAFSLEFFLRAALANFSPVLLADTKNWRNLTYALGHPSTKIGFNPISISTKEVLERLSELVPEFTKEIAGFCSQHISKRNAELHSGESIFMNSKTSDWLPKYYQATDILLKSMHKDIKDIFNNPSYVESLITSLKDEAAKLVKKEIDAFSQVWSSKSDEEKEKLKLQATAWAIKQIGHRVECPSCKLTAILQGSPIGNVTTDINEDADEVIQYQFMSPVSFECIACGLKISGYSKLSTCGLGEPFKNTITFTPAEYFELYTEDDLHEAKAEVEQRYYQPDFNE</sequence>
<proteinExistence type="predicted"/>
<comment type="caution">
    <text evidence="1">The sequence shown here is derived from an EMBL/GenBank/DDBJ whole genome shotgun (WGS) entry which is preliminary data.</text>
</comment>
<evidence type="ECO:0000313" key="2">
    <source>
        <dbReference type="Proteomes" id="UP000294065"/>
    </source>
</evidence>
<name>A0AAE8G9A9_ACIPI</name>
<reference evidence="1 2" key="1">
    <citation type="submission" date="2019-02" db="EMBL/GenBank/DDBJ databases">
        <title>The Batch Genome Submission of Acinetobacter spp. strains.</title>
        <authorList>
            <person name="Qin J."/>
            <person name="Hu Y."/>
            <person name="Ye H."/>
            <person name="Wei L."/>
            <person name="Feng Y."/>
            <person name="Zong Z."/>
        </authorList>
    </citation>
    <scope>NUCLEOTIDE SEQUENCE [LARGE SCALE GENOMIC DNA]</scope>
    <source>
        <strain evidence="1 2">WCHAP100012</strain>
    </source>
</reference>
<accession>A0AAE8G9A9</accession>
<dbReference type="EMBL" id="SGTH01000007">
    <property type="protein sequence ID" value="RZH26524.1"/>
    <property type="molecule type" value="Genomic_DNA"/>
</dbReference>
<gene>
    <name evidence="1" type="ORF">EXD98_15170</name>
</gene>
<protein>
    <submittedName>
        <fullName evidence="1">Uncharacterized protein</fullName>
    </submittedName>
</protein>
<dbReference type="RefSeq" id="WP_130173930.1">
    <property type="nucleotide sequence ID" value="NZ_SGTH01000007.1"/>
</dbReference>
<dbReference type="AlphaFoldDB" id="A0AAE8G9A9"/>
<organism evidence="1 2">
    <name type="scientific">Acinetobacter pittii</name>
    <name type="common">Acinetobacter genomosp. 3</name>
    <dbReference type="NCBI Taxonomy" id="48296"/>
    <lineage>
        <taxon>Bacteria</taxon>
        <taxon>Pseudomonadati</taxon>
        <taxon>Pseudomonadota</taxon>
        <taxon>Gammaproteobacteria</taxon>
        <taxon>Moraxellales</taxon>
        <taxon>Moraxellaceae</taxon>
        <taxon>Acinetobacter</taxon>
        <taxon>Acinetobacter calcoaceticus/baumannii complex</taxon>
    </lineage>
</organism>
<dbReference type="Proteomes" id="UP000294065">
    <property type="component" value="Unassembled WGS sequence"/>
</dbReference>